<feature type="domain" description="Sulfatase N-terminal" evidence="7">
    <location>
        <begin position="274"/>
        <end position="374"/>
    </location>
</feature>
<feature type="transmembrane region" description="Helical" evidence="6">
    <location>
        <begin position="55"/>
        <end position="81"/>
    </location>
</feature>
<dbReference type="Pfam" id="PF00884">
    <property type="entry name" value="Sulfatase"/>
    <property type="match status" value="1"/>
</dbReference>
<accession>A0A1B8PW55</accession>
<proteinExistence type="predicted"/>
<dbReference type="Proteomes" id="UP000092607">
    <property type="component" value="Unassembled WGS sequence"/>
</dbReference>
<evidence type="ECO:0000256" key="5">
    <source>
        <dbReference type="ARBA" id="ARBA00023136"/>
    </source>
</evidence>
<dbReference type="InterPro" id="IPR050448">
    <property type="entry name" value="OpgB/LTA_synthase_biosynth"/>
</dbReference>
<dbReference type="OrthoDB" id="8613897at2"/>
<feature type="transmembrane region" description="Helical" evidence="6">
    <location>
        <begin position="136"/>
        <end position="153"/>
    </location>
</feature>
<dbReference type="GO" id="GO:0005886">
    <property type="term" value="C:plasma membrane"/>
    <property type="evidence" value="ECO:0007669"/>
    <property type="project" value="UniProtKB-SubCell"/>
</dbReference>
<dbReference type="InterPro" id="IPR017850">
    <property type="entry name" value="Alkaline_phosphatase_core_sf"/>
</dbReference>
<evidence type="ECO:0000313" key="9">
    <source>
        <dbReference type="Proteomes" id="UP000092607"/>
    </source>
</evidence>
<evidence type="ECO:0000256" key="1">
    <source>
        <dbReference type="ARBA" id="ARBA00004651"/>
    </source>
</evidence>
<dbReference type="PANTHER" id="PTHR47371">
    <property type="entry name" value="LIPOTEICHOIC ACID SYNTHASE"/>
    <property type="match status" value="1"/>
</dbReference>
<keyword evidence="3 6" id="KW-0812">Transmembrane</keyword>
<dbReference type="EMBL" id="LZMS01000093">
    <property type="protein sequence ID" value="OBX60050.1"/>
    <property type="molecule type" value="Genomic_DNA"/>
</dbReference>
<dbReference type="SUPFAM" id="SSF53649">
    <property type="entry name" value="Alkaline phosphatase-like"/>
    <property type="match status" value="1"/>
</dbReference>
<evidence type="ECO:0000256" key="4">
    <source>
        <dbReference type="ARBA" id="ARBA00022989"/>
    </source>
</evidence>
<organism evidence="8 9">
    <name type="scientific">Moraxella lacunata</name>
    <dbReference type="NCBI Taxonomy" id="477"/>
    <lineage>
        <taxon>Bacteria</taxon>
        <taxon>Pseudomonadati</taxon>
        <taxon>Pseudomonadota</taxon>
        <taxon>Gammaproteobacteria</taxon>
        <taxon>Moraxellales</taxon>
        <taxon>Moraxellaceae</taxon>
        <taxon>Moraxella</taxon>
    </lineage>
</organism>
<dbReference type="RefSeq" id="WP_065254942.1">
    <property type="nucleotide sequence ID" value="NZ_JARDJM010000004.1"/>
</dbReference>
<evidence type="ECO:0000256" key="3">
    <source>
        <dbReference type="ARBA" id="ARBA00022692"/>
    </source>
</evidence>
<sequence length="454" mass="52616">MANKNYQKSNIFYIASFIFLINAIFLLVCYKYGFQRPVINIDYLLLILFFYKRNFIGNTLLFIFLSLFLFIEQLLIVLQVFPFIQLNNLFYLSSFIFSGPALYQVLFFSSIIFILTSFFIVRDFFGKRININKNHIWASLFIFTAIATTWSFVPQKIITSQTIFFIKNSQSNLLTITNKKPIEDLTTEYAGRPLYDSVLNQQPISDKILFVVSESWGETARPNQQQAILKPIYDKKDKLQFIEQGSFPFVGATVMGEFRELCKKKLMVMDSKNIPPHEFEQCLPNLLKQQGYTTHSIYGADDRLYSPNYWYPLAGLDNRHFVDDLPNGGQCMSFDGRCDVQLLPYVKNALQSSDKSFVYWLTLNSHAPYDDKIFIDGIDCQSVGLKDSTQSCNNYRLHYQFFHTLSQLIDDENMKGLEVYVVGDHAPPLTNLKEGLTAFKGVDVAWLHFKIKEN</sequence>
<keyword evidence="5 6" id="KW-0472">Membrane</keyword>
<dbReference type="InterPro" id="IPR000917">
    <property type="entry name" value="Sulfatase_N"/>
</dbReference>
<gene>
    <name evidence="8" type="ORF">A9309_10450</name>
</gene>
<name>A0A1B8PW55_MORLA</name>
<reference evidence="8 9" key="1">
    <citation type="submission" date="2016-06" db="EMBL/GenBank/DDBJ databases">
        <title>Draft genome of Moraxella lacunata CCUG 57757A.</title>
        <authorList>
            <person name="Salva-Serra F."/>
            <person name="Engstrom-Jakobsson H."/>
            <person name="Thorell K."/>
            <person name="Gonzales-Siles L."/>
            <person name="Karlsson R."/>
            <person name="Boulund F."/>
            <person name="Engstrand L."/>
            <person name="Kristiansson E."/>
            <person name="Moore E."/>
        </authorList>
    </citation>
    <scope>NUCLEOTIDE SEQUENCE [LARGE SCALE GENOMIC DNA]</scope>
    <source>
        <strain evidence="8 9">CCUG 57757A</strain>
    </source>
</reference>
<evidence type="ECO:0000256" key="6">
    <source>
        <dbReference type="SAM" id="Phobius"/>
    </source>
</evidence>
<dbReference type="Gene3D" id="3.40.720.10">
    <property type="entry name" value="Alkaline Phosphatase, subunit A"/>
    <property type="match status" value="1"/>
</dbReference>
<comment type="subcellular location">
    <subcellularLocation>
        <location evidence="1">Cell membrane</location>
        <topology evidence="1">Multi-pass membrane protein</topology>
    </subcellularLocation>
</comment>
<evidence type="ECO:0000313" key="8">
    <source>
        <dbReference type="EMBL" id="OBX60050.1"/>
    </source>
</evidence>
<comment type="caution">
    <text evidence="8">The sequence shown here is derived from an EMBL/GenBank/DDBJ whole genome shotgun (WGS) entry which is preliminary data.</text>
</comment>
<keyword evidence="4 6" id="KW-1133">Transmembrane helix</keyword>
<dbReference type="PANTHER" id="PTHR47371:SF3">
    <property type="entry name" value="PHOSPHOGLYCEROL TRANSFERASE I"/>
    <property type="match status" value="1"/>
</dbReference>
<evidence type="ECO:0000256" key="2">
    <source>
        <dbReference type="ARBA" id="ARBA00022475"/>
    </source>
</evidence>
<evidence type="ECO:0000259" key="7">
    <source>
        <dbReference type="Pfam" id="PF00884"/>
    </source>
</evidence>
<protein>
    <recommendedName>
        <fullName evidence="7">Sulfatase N-terminal domain-containing protein</fullName>
    </recommendedName>
</protein>
<dbReference type="AlphaFoldDB" id="A0A1B8PW55"/>
<feature type="transmembrane region" description="Helical" evidence="6">
    <location>
        <begin position="101"/>
        <end position="124"/>
    </location>
</feature>
<keyword evidence="2" id="KW-1003">Cell membrane</keyword>
<feature type="transmembrane region" description="Helical" evidence="6">
    <location>
        <begin position="12"/>
        <end position="34"/>
    </location>
</feature>